<dbReference type="PRINTS" id="PR01801">
    <property type="entry name" value="SURFCEANTIGN"/>
</dbReference>
<dbReference type="VEuPathDB" id="ToxoDB:BESB_057360"/>
<dbReference type="SUPFAM" id="SSF74877">
    <property type="entry name" value="Major surface antigen p30, SAG1"/>
    <property type="match status" value="2"/>
</dbReference>
<dbReference type="OrthoDB" id="329695at2759"/>
<sequence length="365" mass="39346">MASTLSSASQAASGSIQGKVRRSCLFSPAKFALLVLTATLVIYPGCQSFSTTRAVTAETGATGCVEDGNKTMCTCAEQSVKENGKGMSAVLSKGQNMLTLDCQGKLEFAPKAADNIVCSPQEEFPGCKLDLHTLLSGNPTDVNWTECEPKAKKEGKCKALSIPQERLPFTDQQFAVGCVSADNQKKCRVAVTMKARASLTEGQTVTCAYGAGSNQLHQTVKLNPTHNSFTLVCGEKGEVFPQKYDETFCTSEPKGNEEACSGNYQSVLPGYEKDWWKEDKKARSFTFSIPVDQFPREPTKIIVGCQQRLQEPHSEQQRDRDEASGPTVCNVEVTVDAAAPLSARAGGVTRFLACVGMFAMPQLFA</sequence>
<dbReference type="KEGG" id="bbes:BESB_057360"/>
<reference evidence="2 3" key="1">
    <citation type="submission" date="2017-09" db="EMBL/GenBank/DDBJ databases">
        <title>Genome sequencing of Besnoitia besnoiti strain Bb-Ger1.</title>
        <authorList>
            <person name="Schares G."/>
            <person name="Venepally P."/>
            <person name="Lorenzi H.A."/>
        </authorList>
    </citation>
    <scope>NUCLEOTIDE SEQUENCE [LARGE SCALE GENOMIC DNA]</scope>
    <source>
        <strain evidence="2 3">Bb-Ger1</strain>
    </source>
</reference>
<dbReference type="Gene3D" id="2.60.40.1320">
    <property type="entry name" value="SRS domain"/>
    <property type="match status" value="2"/>
</dbReference>
<feature type="domain" description="SRS" evidence="1">
    <location>
        <begin position="203"/>
        <end position="335"/>
    </location>
</feature>
<dbReference type="Pfam" id="PF04092">
    <property type="entry name" value="SAG"/>
    <property type="match status" value="2"/>
</dbReference>
<accession>A0A2A9MDL5</accession>
<feature type="domain" description="SRS" evidence="1">
    <location>
        <begin position="69"/>
        <end position="192"/>
    </location>
</feature>
<comment type="caution">
    <text evidence="2">The sequence shown here is derived from an EMBL/GenBank/DDBJ whole genome shotgun (WGS) entry which is preliminary data.</text>
</comment>
<evidence type="ECO:0000313" key="2">
    <source>
        <dbReference type="EMBL" id="PFH36085.1"/>
    </source>
</evidence>
<proteinExistence type="predicted"/>
<dbReference type="EMBL" id="NWUJ01000004">
    <property type="protein sequence ID" value="PFH36085.1"/>
    <property type="molecule type" value="Genomic_DNA"/>
</dbReference>
<evidence type="ECO:0000259" key="1">
    <source>
        <dbReference type="Pfam" id="PF04092"/>
    </source>
</evidence>
<dbReference type="InterPro" id="IPR036755">
    <property type="entry name" value="SRS_dom_sf"/>
</dbReference>
<keyword evidence="3" id="KW-1185">Reference proteome</keyword>
<name>A0A2A9MDL5_BESBE</name>
<protein>
    <submittedName>
        <fullName evidence="2">SAG-related sequence</fullName>
    </submittedName>
</protein>
<dbReference type="Proteomes" id="UP000224006">
    <property type="component" value="Chromosome IV"/>
</dbReference>
<organism evidence="2 3">
    <name type="scientific">Besnoitia besnoiti</name>
    <name type="common">Apicomplexan protozoan</name>
    <dbReference type="NCBI Taxonomy" id="94643"/>
    <lineage>
        <taxon>Eukaryota</taxon>
        <taxon>Sar</taxon>
        <taxon>Alveolata</taxon>
        <taxon>Apicomplexa</taxon>
        <taxon>Conoidasida</taxon>
        <taxon>Coccidia</taxon>
        <taxon>Eucoccidiorida</taxon>
        <taxon>Eimeriorina</taxon>
        <taxon>Sarcocystidae</taxon>
        <taxon>Besnoitia</taxon>
    </lineage>
</organism>
<gene>
    <name evidence="2" type="ORF">BESB_057360</name>
</gene>
<dbReference type="InterPro" id="IPR007226">
    <property type="entry name" value="SRS_dom"/>
</dbReference>
<dbReference type="RefSeq" id="XP_029220094.1">
    <property type="nucleotide sequence ID" value="XM_029364171.1"/>
</dbReference>
<dbReference type="InterPro" id="IPR028352">
    <property type="entry name" value="Surface_antig_SAG1"/>
</dbReference>
<dbReference type="GeneID" id="40310665"/>
<evidence type="ECO:0000313" key="3">
    <source>
        <dbReference type="Proteomes" id="UP000224006"/>
    </source>
</evidence>
<dbReference type="AlphaFoldDB" id="A0A2A9MDL5"/>
<dbReference type="GO" id="GO:0016020">
    <property type="term" value="C:membrane"/>
    <property type="evidence" value="ECO:0007669"/>
    <property type="project" value="InterPro"/>
</dbReference>